<dbReference type="Proteomes" id="UP000186309">
    <property type="component" value="Chromosome"/>
</dbReference>
<evidence type="ECO:0000313" key="1">
    <source>
        <dbReference type="EMBL" id="APW63616.1"/>
    </source>
</evidence>
<dbReference type="KEGG" id="pbor:BSF38_05190"/>
<dbReference type="InterPro" id="IPR016195">
    <property type="entry name" value="Pol/histidinol_Pase-like"/>
</dbReference>
<dbReference type="SUPFAM" id="SSF89550">
    <property type="entry name" value="PHP domain-like"/>
    <property type="match status" value="1"/>
</dbReference>
<sequence length="736" mass="81816">MLERRRVVEGDRFMNRFLRTGKAAAIVFVVLACAASYARGESKVDLSGYRPDCGVDVEHHDGRLSLQWPIAGGEVGRVTLDLRSGRPLIAEMAIAGKDVGERGPILTEVDPVAFLVVGERRLPPGQPPGMSVFNVFFDTPAKRPFQRHGSKFALGDVAVTSQGRRLAVTLSGLTIGPFRGAWRINLYPGSRLVHVEAVVSTSEDGRAILYDVGLASSTPPVGNAAWFDTEGVVQREPIASTPDRAVAVRHRTIVIEGEHGSAACFPPPHQYFYPRDVTDNQSTVWFGDGHRGLDPRFGFGVRQTEQGGGPWVPWFNAPPGTEQRLGTFYLLSGGKAEDALAETLRYTHGDRFSELPGYKTFTSHWHMAITMAAMAEKAGDGTRSTPEFVKMFKDMGVDAVHLAEFHGDGHPRDPGELRLKELAAMFDECRRLSDDDLLFLPGEEANVHLGVERPGAEAGHWLYLFPRPVFWTMNRDAGRPFEEEVVGYGKVYHVGDRREMLRLLKEENGLAWTAHARIKSSSWAPDGYRGEDFFRSDRWLGAAWKAMPADLSHDRLGRRALDLLDDMANWGDPKYVLGEVDVFKIDHAHELYGHMNVNYLRLDRMPKYGESWQPVLDALRGGRFFVTTGEVLIPEFTIDGQPGGGRLTPKADGPSAVEAKIQWTFPPAFAELVSGDGQRVHRQRIDLADAEAFGERTLKFTADLKGRTWARLEVWDVAHDGGFTQPVWLSPIDLRK</sequence>
<protein>
    <submittedName>
        <fullName evidence="1">Uncharacterized protein</fullName>
    </submittedName>
</protein>
<dbReference type="STRING" id="1387353.BSF38_05190"/>
<accession>A0A1U7CXI9</accession>
<gene>
    <name evidence="1" type="ORF">BSF38_05190</name>
</gene>
<dbReference type="EMBL" id="CP019082">
    <property type="protein sequence ID" value="APW63616.1"/>
    <property type="molecule type" value="Genomic_DNA"/>
</dbReference>
<proteinExistence type="predicted"/>
<organism evidence="1 2">
    <name type="scientific">Paludisphaera borealis</name>
    <dbReference type="NCBI Taxonomy" id="1387353"/>
    <lineage>
        <taxon>Bacteria</taxon>
        <taxon>Pseudomonadati</taxon>
        <taxon>Planctomycetota</taxon>
        <taxon>Planctomycetia</taxon>
        <taxon>Isosphaerales</taxon>
        <taxon>Isosphaeraceae</taxon>
        <taxon>Paludisphaera</taxon>
    </lineage>
</organism>
<evidence type="ECO:0000313" key="2">
    <source>
        <dbReference type="Proteomes" id="UP000186309"/>
    </source>
</evidence>
<dbReference type="PROSITE" id="PS51257">
    <property type="entry name" value="PROKAR_LIPOPROTEIN"/>
    <property type="match status" value="1"/>
</dbReference>
<keyword evidence="2" id="KW-1185">Reference proteome</keyword>
<name>A0A1U7CXI9_9BACT</name>
<reference evidence="2" key="1">
    <citation type="submission" date="2016-12" db="EMBL/GenBank/DDBJ databases">
        <title>Comparative genomics of four Isosphaeraceae planctomycetes: a common pool of plasmids and glycoside hydrolase genes.</title>
        <authorList>
            <person name="Ivanova A."/>
        </authorList>
    </citation>
    <scope>NUCLEOTIDE SEQUENCE [LARGE SCALE GENOMIC DNA]</scope>
    <source>
        <strain evidence="2">PX4</strain>
    </source>
</reference>
<dbReference type="AlphaFoldDB" id="A0A1U7CXI9"/>